<feature type="compositionally biased region" description="Basic and acidic residues" evidence="1">
    <location>
        <begin position="153"/>
        <end position="166"/>
    </location>
</feature>
<reference evidence="2 3" key="1">
    <citation type="journal article" date="2014" name="Agronomy (Basel)">
        <title>A Draft Genome Sequence for Ensete ventricosum, the Drought-Tolerant Tree Against Hunger.</title>
        <authorList>
            <person name="Harrison J."/>
            <person name="Moore K.A."/>
            <person name="Paszkiewicz K."/>
            <person name="Jones T."/>
            <person name="Grant M."/>
            <person name="Ambacheew D."/>
            <person name="Muzemil S."/>
            <person name="Studholme D.J."/>
        </authorList>
    </citation>
    <scope>NUCLEOTIDE SEQUENCE [LARGE SCALE GENOMIC DNA]</scope>
</reference>
<dbReference type="AlphaFoldDB" id="A0A426Y9N8"/>
<evidence type="ECO:0000313" key="2">
    <source>
        <dbReference type="EMBL" id="RRT48453.1"/>
    </source>
</evidence>
<name>A0A426Y9N8_ENSVE</name>
<gene>
    <name evidence="2" type="ORF">B296_00020421</name>
</gene>
<evidence type="ECO:0000256" key="1">
    <source>
        <dbReference type="SAM" id="MobiDB-lite"/>
    </source>
</evidence>
<feature type="region of interest" description="Disordered" evidence="1">
    <location>
        <begin position="137"/>
        <end position="166"/>
    </location>
</feature>
<protein>
    <submittedName>
        <fullName evidence="2">Uncharacterized protein</fullName>
    </submittedName>
</protein>
<dbReference type="EMBL" id="AMZH03013943">
    <property type="protein sequence ID" value="RRT48453.1"/>
    <property type="molecule type" value="Genomic_DNA"/>
</dbReference>
<comment type="caution">
    <text evidence="2">The sequence shown here is derived from an EMBL/GenBank/DDBJ whole genome shotgun (WGS) entry which is preliminary data.</text>
</comment>
<proteinExistence type="predicted"/>
<evidence type="ECO:0000313" key="3">
    <source>
        <dbReference type="Proteomes" id="UP000287651"/>
    </source>
</evidence>
<sequence>MKHSSRTVCRLSPTDVSFICRRESSDAPWRRVPIASWDGHEHSIVDQTRVVKPTASLLLAVQDMYTNLRTRTNMSISSNTLFTFLSMTVHKAVHLLEIERSVTTSLTLLELLLDFARDLGIFHILLQMADQVDVNGRVEEPEKKEKDKKKKDKEKSADSKEKIQDPAKLRMKLEKIDAKIDVLKGKKEEIIKQLFEIEGDGKN</sequence>
<dbReference type="Proteomes" id="UP000287651">
    <property type="component" value="Unassembled WGS sequence"/>
</dbReference>
<accession>A0A426Y9N8</accession>
<organism evidence="2 3">
    <name type="scientific">Ensete ventricosum</name>
    <name type="common">Abyssinian banana</name>
    <name type="synonym">Musa ensete</name>
    <dbReference type="NCBI Taxonomy" id="4639"/>
    <lineage>
        <taxon>Eukaryota</taxon>
        <taxon>Viridiplantae</taxon>
        <taxon>Streptophyta</taxon>
        <taxon>Embryophyta</taxon>
        <taxon>Tracheophyta</taxon>
        <taxon>Spermatophyta</taxon>
        <taxon>Magnoliopsida</taxon>
        <taxon>Liliopsida</taxon>
        <taxon>Zingiberales</taxon>
        <taxon>Musaceae</taxon>
        <taxon>Ensete</taxon>
    </lineage>
</organism>